<dbReference type="GO" id="GO:0003677">
    <property type="term" value="F:DNA binding"/>
    <property type="evidence" value="ECO:0007669"/>
    <property type="project" value="UniProtKB-KW"/>
</dbReference>
<evidence type="ECO:0000313" key="6">
    <source>
        <dbReference type="Proteomes" id="UP000434850"/>
    </source>
</evidence>
<evidence type="ECO:0000256" key="4">
    <source>
        <dbReference type="ARBA" id="ARBA00023163"/>
    </source>
</evidence>
<dbReference type="Gene3D" id="1.10.10.10">
    <property type="entry name" value="Winged helix-like DNA-binding domain superfamily/Winged helix DNA-binding domain"/>
    <property type="match status" value="1"/>
</dbReference>
<evidence type="ECO:0000256" key="2">
    <source>
        <dbReference type="ARBA" id="ARBA00023015"/>
    </source>
</evidence>
<comment type="caution">
    <text evidence="5">The sequence shown here is derived from an EMBL/GenBank/DDBJ whole genome shotgun (WGS) entry which is preliminary data.</text>
</comment>
<comment type="similarity">
    <text evidence="1">Belongs to the BlaI transcriptional regulatory family.</text>
</comment>
<keyword evidence="4" id="KW-0804">Transcription</keyword>
<organism evidence="5 6">
    <name type="scientific">Mucilaginibacter aquatilis</name>
    <dbReference type="NCBI Taxonomy" id="1517760"/>
    <lineage>
        <taxon>Bacteria</taxon>
        <taxon>Pseudomonadati</taxon>
        <taxon>Bacteroidota</taxon>
        <taxon>Sphingobacteriia</taxon>
        <taxon>Sphingobacteriales</taxon>
        <taxon>Sphingobacteriaceae</taxon>
        <taxon>Mucilaginibacter</taxon>
    </lineage>
</organism>
<dbReference type="GO" id="GO:0045892">
    <property type="term" value="P:negative regulation of DNA-templated transcription"/>
    <property type="evidence" value="ECO:0007669"/>
    <property type="project" value="InterPro"/>
</dbReference>
<keyword evidence="2" id="KW-0805">Transcription regulation</keyword>
<dbReference type="InterPro" id="IPR005650">
    <property type="entry name" value="BlaI_family"/>
</dbReference>
<keyword evidence="6" id="KW-1185">Reference proteome</keyword>
<dbReference type="InterPro" id="IPR036390">
    <property type="entry name" value="WH_DNA-bd_sf"/>
</dbReference>
<gene>
    <name evidence="5" type="ORF">GO816_01405</name>
</gene>
<dbReference type="AlphaFoldDB" id="A0A6I4I3V3"/>
<dbReference type="OrthoDB" id="1098508at2"/>
<dbReference type="PIRSF" id="PIRSF019455">
    <property type="entry name" value="CopR_AtkY"/>
    <property type="match status" value="1"/>
</dbReference>
<sequence>MKELTKAEEQVMQILWKLKEGIVKQILDQMPDDPKPAYNTVSTVVRVLESKGFVDHKAYGNSHVYFPTVSEDQYKKFAFDKVIKSYFNNSYKSLVSYLVKEQKLNLSELAELILLAERSRKKNSDD</sequence>
<dbReference type="Pfam" id="PF03965">
    <property type="entry name" value="Penicillinase_R"/>
    <property type="match status" value="1"/>
</dbReference>
<protein>
    <submittedName>
        <fullName evidence="5">BlaI/MecI/CopY family transcriptional regulator</fullName>
    </submittedName>
</protein>
<accession>A0A6I4I3V3</accession>
<keyword evidence="3" id="KW-0238">DNA-binding</keyword>
<dbReference type="EMBL" id="WQLA01000001">
    <property type="protein sequence ID" value="MVN89772.1"/>
    <property type="molecule type" value="Genomic_DNA"/>
</dbReference>
<dbReference type="InterPro" id="IPR036388">
    <property type="entry name" value="WH-like_DNA-bd_sf"/>
</dbReference>
<dbReference type="RefSeq" id="WP_157539566.1">
    <property type="nucleotide sequence ID" value="NZ_WQLA01000001.1"/>
</dbReference>
<proteinExistence type="inferred from homology"/>
<dbReference type="SUPFAM" id="SSF46785">
    <property type="entry name" value="Winged helix' DNA-binding domain"/>
    <property type="match status" value="1"/>
</dbReference>
<name>A0A6I4I3V3_9SPHI</name>
<evidence type="ECO:0000256" key="3">
    <source>
        <dbReference type="ARBA" id="ARBA00023125"/>
    </source>
</evidence>
<dbReference type="Gene3D" id="1.10.4040.10">
    <property type="entry name" value="Penicillinase repressor domain"/>
    <property type="match status" value="1"/>
</dbReference>
<reference evidence="5 6" key="1">
    <citation type="submission" date="2019-12" db="EMBL/GenBank/DDBJ databases">
        <title>Mucilaginibacter sp. HME9299 genome sequencing and assembly.</title>
        <authorList>
            <person name="Kang H."/>
            <person name="Kim H."/>
            <person name="Joh K."/>
        </authorList>
    </citation>
    <scope>NUCLEOTIDE SEQUENCE [LARGE SCALE GENOMIC DNA]</scope>
    <source>
        <strain evidence="5 6">HME9299</strain>
    </source>
</reference>
<dbReference type="Proteomes" id="UP000434850">
    <property type="component" value="Unassembled WGS sequence"/>
</dbReference>
<evidence type="ECO:0000313" key="5">
    <source>
        <dbReference type="EMBL" id="MVN89772.1"/>
    </source>
</evidence>
<evidence type="ECO:0000256" key="1">
    <source>
        <dbReference type="ARBA" id="ARBA00011046"/>
    </source>
</evidence>